<evidence type="ECO:0000256" key="1">
    <source>
        <dbReference type="ARBA" id="ARBA00005201"/>
    </source>
</evidence>
<evidence type="ECO:0000256" key="6">
    <source>
        <dbReference type="ARBA" id="ARBA00022741"/>
    </source>
</evidence>
<proteinExistence type="predicted"/>
<dbReference type="SMART" id="SM00904">
    <property type="entry name" value="Flavokinase"/>
    <property type="match status" value="1"/>
</dbReference>
<dbReference type="EC" id="2.7.1.26" evidence="2"/>
<keyword evidence="4" id="KW-0288">FMN</keyword>
<evidence type="ECO:0000256" key="2">
    <source>
        <dbReference type="ARBA" id="ARBA00012105"/>
    </source>
</evidence>
<dbReference type="PANTHER" id="PTHR22749:SF6">
    <property type="entry name" value="RIBOFLAVIN KINASE"/>
    <property type="match status" value="1"/>
</dbReference>
<feature type="region of interest" description="Disordered" evidence="8">
    <location>
        <begin position="311"/>
        <end position="339"/>
    </location>
</feature>
<evidence type="ECO:0000256" key="4">
    <source>
        <dbReference type="ARBA" id="ARBA00022643"/>
    </source>
</evidence>
<keyword evidence="5" id="KW-0808">Transferase</keyword>
<feature type="domain" description="Riboflavin kinase" evidence="9">
    <location>
        <begin position="570"/>
        <end position="697"/>
    </location>
</feature>
<organism evidence="10 11">
    <name type="scientific">Plasmodium ovale</name>
    <name type="common">malaria parasite P. ovale</name>
    <dbReference type="NCBI Taxonomy" id="36330"/>
    <lineage>
        <taxon>Eukaryota</taxon>
        <taxon>Sar</taxon>
        <taxon>Alveolata</taxon>
        <taxon>Apicomplexa</taxon>
        <taxon>Aconoidasida</taxon>
        <taxon>Haemosporida</taxon>
        <taxon>Plasmodiidae</taxon>
        <taxon>Plasmodium</taxon>
        <taxon>Plasmodium (Plasmodium)</taxon>
    </lineage>
</organism>
<keyword evidence="3" id="KW-0285">Flavoprotein</keyword>
<dbReference type="VEuPathDB" id="PlasmoDB:PocGH01_11021400"/>
<dbReference type="GO" id="GO:0009231">
    <property type="term" value="P:riboflavin biosynthetic process"/>
    <property type="evidence" value="ECO:0007669"/>
    <property type="project" value="InterPro"/>
</dbReference>
<evidence type="ECO:0000256" key="8">
    <source>
        <dbReference type="SAM" id="MobiDB-lite"/>
    </source>
</evidence>
<evidence type="ECO:0000256" key="5">
    <source>
        <dbReference type="ARBA" id="ARBA00022679"/>
    </source>
</evidence>
<keyword evidence="6" id="KW-0547">Nucleotide-binding</keyword>
<dbReference type="AlphaFoldDB" id="A0A1C3KTS5"/>
<sequence length="716" mass="82494">MDSDKQEKNIAFIDADYYIINYQSTITTYIQNICNSLLRDGGHATSDVTIMEGYKENGCYGVYQNVNKRRKIICVFMLRIFLSNIEKNLNLFDLLHDVISKYHHLTKSEKRLDMYCRRMEENGEGEKNHKTSNCFGICRGNGKGDNERKNMHALEKDTFNGQEGNPSTEFCKLVQTGSGCDHAENRSKKVGNCNGCSVCNGRSVCSEKSQRMHDLTSSDEYVNISNVAASRVCFLNLTNTDPDVSSSSESISEYAQTTKDSYGSECNDTSNWENNPKSDEDDNENEALVESVSDTVSQNAYNSSNVIQTHMPDSLSNESPCNNTHEDSSTCNTIQSNHPPPSCTNKNSFLINYDNVRLRRNCFYDLVNIRTFMNVEKKTYDHGSYKEIENLYRIIILSKLHIGVYNFLTFLKKKNFYFIFYSSNKKLTHFLFKQFKISNNFKQSYIIINSFQELKPFSNYYNFFIFSNRHCFANHARRNGYFRIATGLKQVYGLSSNCDDVNWNGFPLGSTYVEDSNMCVIHPSSIASYEKNTLPDFSDYVPNKYNDVVYPFAKNCNLTKDILSWKIFYIFHNYIYIYGKVVKGYGRGSKYMNIPTANIFNPKLISADIMPGIYFGISKMRGKIYKTVLSVGYNPYFQNKHITIESFLYYKTDSLFYNENIHIIIIGILRSESNFSQFSHLIQAIQFDCELARIIIKKMEHDKHFVTCKNVLASLP</sequence>
<dbReference type="VEuPathDB" id="PlasmoDB:POWCR01_110015300"/>
<reference evidence="10 11" key="1">
    <citation type="submission" date="2016-06" db="EMBL/GenBank/DDBJ databases">
        <authorList>
            <consortium name="Pathogen Informatics"/>
        </authorList>
    </citation>
    <scope>NUCLEOTIDE SEQUENCE [LARGE SCALE GENOMIC DNA]</scope>
    <source>
        <strain evidence="10">PowCR01</strain>
    </source>
</reference>
<dbReference type="Gene3D" id="2.40.30.30">
    <property type="entry name" value="Riboflavin kinase-like"/>
    <property type="match status" value="1"/>
</dbReference>
<dbReference type="InterPro" id="IPR023468">
    <property type="entry name" value="Riboflavin_kinase"/>
</dbReference>
<dbReference type="GO" id="GO:0005524">
    <property type="term" value="F:ATP binding"/>
    <property type="evidence" value="ECO:0007669"/>
    <property type="project" value="UniProtKB-KW"/>
</dbReference>
<evidence type="ECO:0000256" key="3">
    <source>
        <dbReference type="ARBA" id="ARBA00022630"/>
    </source>
</evidence>
<feature type="region of interest" description="Disordered" evidence="8">
    <location>
        <begin position="241"/>
        <end position="292"/>
    </location>
</feature>
<feature type="compositionally biased region" description="Polar residues" evidence="8">
    <location>
        <begin position="254"/>
        <end position="275"/>
    </location>
</feature>
<dbReference type="GO" id="GO:0008531">
    <property type="term" value="F:riboflavin kinase activity"/>
    <property type="evidence" value="ECO:0007669"/>
    <property type="project" value="UniProtKB-EC"/>
</dbReference>
<evidence type="ECO:0000313" key="11">
    <source>
        <dbReference type="Proteomes" id="UP000243200"/>
    </source>
</evidence>
<protein>
    <recommendedName>
        <fullName evidence="2">riboflavin kinase</fullName>
        <ecNumber evidence="2">2.7.1.26</ecNumber>
    </recommendedName>
</protein>
<dbReference type="Proteomes" id="UP000243200">
    <property type="component" value="Chromosome 11"/>
</dbReference>
<feature type="compositionally biased region" description="Polar residues" evidence="8">
    <location>
        <begin position="314"/>
        <end position="339"/>
    </location>
</feature>
<dbReference type="OrthoDB" id="276388at2759"/>
<accession>A0A1C3KTS5</accession>
<dbReference type="InterPro" id="IPR015865">
    <property type="entry name" value="Riboflavin_kinase_bac/euk"/>
</dbReference>
<evidence type="ECO:0000256" key="7">
    <source>
        <dbReference type="ARBA" id="ARBA00022840"/>
    </source>
</evidence>
<evidence type="ECO:0000313" key="10">
    <source>
        <dbReference type="EMBL" id="SBT77565.1"/>
    </source>
</evidence>
<dbReference type="Pfam" id="PF01687">
    <property type="entry name" value="Flavokinase"/>
    <property type="match status" value="1"/>
</dbReference>
<comment type="pathway">
    <text evidence="1">Cofactor biosynthesis; FMN biosynthesis; FMN from riboflavin (ATP route): step 1/1.</text>
</comment>
<name>A0A1C3KTS5_PLAOA</name>
<keyword evidence="7" id="KW-0067">ATP-binding</keyword>
<gene>
    <name evidence="10" type="primary">PowCR01_110015300</name>
    <name evidence="10" type="ORF">POWCR01_110015300</name>
</gene>
<dbReference type="EMBL" id="LT594515">
    <property type="protein sequence ID" value="SBT77565.1"/>
    <property type="molecule type" value="Genomic_DNA"/>
</dbReference>
<dbReference type="SUPFAM" id="SSF82114">
    <property type="entry name" value="Riboflavin kinase-like"/>
    <property type="match status" value="1"/>
</dbReference>
<dbReference type="UniPathway" id="UPA00276">
    <property type="reaction ID" value="UER00406"/>
</dbReference>
<keyword evidence="10" id="KW-0418">Kinase</keyword>
<dbReference type="GO" id="GO:0009398">
    <property type="term" value="P:FMN biosynthetic process"/>
    <property type="evidence" value="ECO:0007669"/>
    <property type="project" value="UniProtKB-UniPathway"/>
</dbReference>
<dbReference type="PANTHER" id="PTHR22749">
    <property type="entry name" value="RIBOFLAVIN KINASE/FMN ADENYLYLTRANSFERASE"/>
    <property type="match status" value="1"/>
</dbReference>
<evidence type="ECO:0000259" key="9">
    <source>
        <dbReference type="SMART" id="SM00904"/>
    </source>
</evidence>
<dbReference type="InterPro" id="IPR023465">
    <property type="entry name" value="Riboflavin_kinase_dom_sf"/>
</dbReference>